<evidence type="ECO:0000313" key="2">
    <source>
        <dbReference type="Proteomes" id="UP000799755"/>
    </source>
</evidence>
<dbReference type="EMBL" id="MU003528">
    <property type="protein sequence ID" value="KAF2465817.1"/>
    <property type="molecule type" value="Genomic_DNA"/>
</dbReference>
<keyword evidence="2" id="KW-1185">Reference proteome</keyword>
<gene>
    <name evidence="1" type="ORF">BDR25DRAFT_360344</name>
</gene>
<proteinExistence type="predicted"/>
<evidence type="ECO:0000313" key="1">
    <source>
        <dbReference type="EMBL" id="KAF2465817.1"/>
    </source>
</evidence>
<sequence>MEQLHLDGIELMGRVLNIPWKRKDHALPEEVSPYLNLISLLATLTQLSINNIYLIRPINSIHALLGCWSLLSLSALPPFADLAELIPCLTTHLIALRQFRVNIYRAKLSSLLHGDNIFMSHFVHPVLVRQSSFGFFAGGKFSIPSTGQTGMSDPSHYGLCSSRTASFAPKNLTRPQLEKNTCLEVPLASRHVLISFTLEIRKKFPLLSIKVERHHRNWWSRLSGRNGPGLSSDVLKLWLIGISAHVPSHIISDETVTFCLSILGNLCRVQKLAHRIFQKGGMIPQVYERYCSISRTISPIFIINQLDFFMTFDTPTNPLLFLFN</sequence>
<name>A0ACB6QI84_9PLEO</name>
<comment type="caution">
    <text evidence="1">The sequence shown here is derived from an EMBL/GenBank/DDBJ whole genome shotgun (WGS) entry which is preliminary data.</text>
</comment>
<organism evidence="1 2">
    <name type="scientific">Lindgomyces ingoldianus</name>
    <dbReference type="NCBI Taxonomy" id="673940"/>
    <lineage>
        <taxon>Eukaryota</taxon>
        <taxon>Fungi</taxon>
        <taxon>Dikarya</taxon>
        <taxon>Ascomycota</taxon>
        <taxon>Pezizomycotina</taxon>
        <taxon>Dothideomycetes</taxon>
        <taxon>Pleosporomycetidae</taxon>
        <taxon>Pleosporales</taxon>
        <taxon>Lindgomycetaceae</taxon>
        <taxon>Lindgomyces</taxon>
    </lineage>
</organism>
<protein>
    <submittedName>
        <fullName evidence="1">Uncharacterized protein</fullName>
    </submittedName>
</protein>
<dbReference type="Proteomes" id="UP000799755">
    <property type="component" value="Unassembled WGS sequence"/>
</dbReference>
<reference evidence="1" key="1">
    <citation type="journal article" date="2020" name="Stud. Mycol.">
        <title>101 Dothideomycetes genomes: a test case for predicting lifestyles and emergence of pathogens.</title>
        <authorList>
            <person name="Haridas S."/>
            <person name="Albert R."/>
            <person name="Binder M."/>
            <person name="Bloem J."/>
            <person name="Labutti K."/>
            <person name="Salamov A."/>
            <person name="Andreopoulos B."/>
            <person name="Baker S."/>
            <person name="Barry K."/>
            <person name="Bills G."/>
            <person name="Bluhm B."/>
            <person name="Cannon C."/>
            <person name="Castanera R."/>
            <person name="Culley D."/>
            <person name="Daum C."/>
            <person name="Ezra D."/>
            <person name="Gonzalez J."/>
            <person name="Henrissat B."/>
            <person name="Kuo A."/>
            <person name="Liang C."/>
            <person name="Lipzen A."/>
            <person name="Lutzoni F."/>
            <person name="Magnuson J."/>
            <person name="Mondo S."/>
            <person name="Nolan M."/>
            <person name="Ohm R."/>
            <person name="Pangilinan J."/>
            <person name="Park H.-J."/>
            <person name="Ramirez L."/>
            <person name="Alfaro M."/>
            <person name="Sun H."/>
            <person name="Tritt A."/>
            <person name="Yoshinaga Y."/>
            <person name="Zwiers L.-H."/>
            <person name="Turgeon B."/>
            <person name="Goodwin S."/>
            <person name="Spatafora J."/>
            <person name="Crous P."/>
            <person name="Grigoriev I."/>
        </authorList>
    </citation>
    <scope>NUCLEOTIDE SEQUENCE</scope>
    <source>
        <strain evidence="1">ATCC 200398</strain>
    </source>
</reference>
<accession>A0ACB6QI84</accession>